<dbReference type="InterPro" id="IPR013491">
    <property type="entry name" value="Tape_meas_N"/>
</dbReference>
<evidence type="ECO:0000313" key="3">
    <source>
        <dbReference type="Proteomes" id="UP000662770"/>
    </source>
</evidence>
<organism evidence="2 3">
    <name type="scientific">Shewanella avicenniae</name>
    <dbReference type="NCBI Taxonomy" id="2814294"/>
    <lineage>
        <taxon>Bacteria</taxon>
        <taxon>Pseudomonadati</taxon>
        <taxon>Pseudomonadota</taxon>
        <taxon>Gammaproteobacteria</taxon>
        <taxon>Alteromonadales</taxon>
        <taxon>Shewanellaceae</taxon>
        <taxon>Shewanella</taxon>
    </lineage>
</organism>
<dbReference type="Pfam" id="PF20155">
    <property type="entry name" value="TMP_3"/>
    <property type="match status" value="1"/>
</dbReference>
<dbReference type="Proteomes" id="UP000662770">
    <property type="component" value="Chromosome"/>
</dbReference>
<protein>
    <recommendedName>
        <fullName evidence="1">Tape measure protein N-terminal domain-containing protein</fullName>
    </recommendedName>
</protein>
<proteinExistence type="predicted"/>
<feature type="domain" description="Tape measure protein N-terminal" evidence="1">
    <location>
        <begin position="53"/>
        <end position="223"/>
    </location>
</feature>
<dbReference type="EMBL" id="CP071503">
    <property type="protein sequence ID" value="QSX32454.1"/>
    <property type="molecule type" value="Genomic_DNA"/>
</dbReference>
<reference evidence="2 3" key="1">
    <citation type="submission" date="2021-03" db="EMBL/GenBank/DDBJ databases">
        <title>Novel species identification of genus Shewanella.</title>
        <authorList>
            <person name="Liu G."/>
            <person name="Zhang Q."/>
        </authorList>
    </citation>
    <scope>NUCLEOTIDE SEQUENCE [LARGE SCALE GENOMIC DNA]</scope>
    <source>
        <strain evidence="2 3">FJAT-51800</strain>
    </source>
</reference>
<evidence type="ECO:0000313" key="2">
    <source>
        <dbReference type="EMBL" id="QSX32454.1"/>
    </source>
</evidence>
<sequence>MSLLYNIIFKGDNTDVKRKAKDTESALGSISKVAASVGGTLAGAYATYASFDQVIDVTKRFQSLEAQLKTSTGSIVNAGKAFAALKEFSKDTGQDVESVVTSFNRLVNLGLDPSKEALLAYGNIAAASGKSTIDFVEAVADATTGEFERLKEFGIKSSNQGDKIVFTFRGMQTSVKNDAESIEKYLQSLGKVEFAGALENQAATLEGKLNRLGLTWDEFVYAISNSGVSDVITQGVGYVTIALQELTDLISSGQLGAELSAWVGQFNEVFTTLKNGFDGAITFINGALDLNDKKVGEWQKKVLDGLRQFPSNVTAMAKILTVELASWVDIGSAYGTAFAQAIGVELAKLADKVKIWSKEVADDLAFWDGDTFDAEAAYKRADEIANGMTQAYFKAAEDQIAAAKAARMASIEEALKTRDKTIAAYNQQSAAAKQLRAEYEKTKKAQAATDIGEYRVKKDPNKQGTGTNTAKVTDAQVSRLQTALSTEREQLLAHYNELNQINQAAYEQGKIKEAQYLDYKRRINEQYHQQIAQFEAQQTVMQLGNYEQLFGGMADIAKTFGGEQSKTYKALFAASKAFSIAQAIVSIQTGISKAIALGFPQNIPVIAATAATGAQVLSTIKGTSLKGQAHDGIGYVPAANEGTWLLKKGEMVLNNKQRDNFESLLDQRGNSAGSGGVTVNNTISIDARGASQGTEQQISAAMDAATARMKQELAKDFANGGQLYRQLKNRGIAA</sequence>
<accession>A0ABX7QM43</accession>
<dbReference type="RefSeq" id="WP_207353698.1">
    <property type="nucleotide sequence ID" value="NZ_CP071503.1"/>
</dbReference>
<gene>
    <name evidence="2" type="ORF">JYB87_11820</name>
</gene>
<name>A0ABX7QM43_9GAMM</name>
<keyword evidence="3" id="KW-1185">Reference proteome</keyword>
<evidence type="ECO:0000259" key="1">
    <source>
        <dbReference type="Pfam" id="PF20155"/>
    </source>
</evidence>